<feature type="domain" description="CTLH" evidence="2">
    <location>
        <begin position="98"/>
        <end position="155"/>
    </location>
</feature>
<evidence type="ECO:0000259" key="2">
    <source>
        <dbReference type="PROSITE" id="PS50897"/>
    </source>
</evidence>
<dbReference type="PROSITE" id="PS50897">
    <property type="entry name" value="CTLH"/>
    <property type="match status" value="1"/>
</dbReference>
<protein>
    <recommendedName>
        <fullName evidence="2">CTLH domain-containing protein</fullName>
    </recommendedName>
</protein>
<dbReference type="Pfam" id="PF10607">
    <property type="entry name" value="CTLH"/>
    <property type="match status" value="1"/>
</dbReference>
<sequence>MRGTHSFDKKVEEMKPSKRLIELPHWRRAKRLVTKLRSREARRSSGHYHGRVKADWKILHKSDINWVIMDYLVSEGYPGAAEKFAQETSLPSPVDSESIRERVQIRNAIHAGRIEEAIEMINEIEYEILDRDHHLHFHLLQLQLIEIIRTILNKPGGNPQGNDFYPAIRFATEQLAPRAPTDPTYLKALERTMALLIFPMEKMTQEFKELLDVKLRQKVANDVNRAILENRGEQSEAKIRQLIRARTWAESEARAAKVDLPSSILLGLGSDERMTTTGNEGDAMVS</sequence>
<proteinExistence type="predicted"/>
<evidence type="ECO:0000313" key="4">
    <source>
        <dbReference type="Proteomes" id="UP001274830"/>
    </source>
</evidence>
<name>A0AAE0WU65_9PEZI</name>
<accession>A0AAE0WU65</accession>
<dbReference type="InterPro" id="IPR006594">
    <property type="entry name" value="LisH"/>
</dbReference>
<dbReference type="SMART" id="SM00668">
    <property type="entry name" value="CTLH"/>
    <property type="match status" value="1"/>
</dbReference>
<dbReference type="InterPro" id="IPR013144">
    <property type="entry name" value="CRA_dom"/>
</dbReference>
<dbReference type="AlphaFoldDB" id="A0AAE0WU65"/>
<dbReference type="SMART" id="SM00757">
    <property type="entry name" value="CRA"/>
    <property type="match status" value="1"/>
</dbReference>
<organism evidence="3 4">
    <name type="scientific">Recurvomyces mirabilis</name>
    <dbReference type="NCBI Taxonomy" id="574656"/>
    <lineage>
        <taxon>Eukaryota</taxon>
        <taxon>Fungi</taxon>
        <taxon>Dikarya</taxon>
        <taxon>Ascomycota</taxon>
        <taxon>Pezizomycotina</taxon>
        <taxon>Dothideomycetes</taxon>
        <taxon>Dothideomycetidae</taxon>
        <taxon>Mycosphaerellales</taxon>
        <taxon>Teratosphaeriaceae</taxon>
        <taxon>Recurvomyces</taxon>
    </lineage>
</organism>
<dbReference type="PROSITE" id="PS50896">
    <property type="entry name" value="LISH"/>
    <property type="match status" value="1"/>
</dbReference>
<gene>
    <name evidence="3" type="ORF">LTR78_001960</name>
</gene>
<dbReference type="Pfam" id="PF08513">
    <property type="entry name" value="LisH"/>
    <property type="match status" value="1"/>
</dbReference>
<evidence type="ECO:0000256" key="1">
    <source>
        <dbReference type="ARBA" id="ARBA00002343"/>
    </source>
</evidence>
<dbReference type="Proteomes" id="UP001274830">
    <property type="component" value="Unassembled WGS sequence"/>
</dbReference>
<dbReference type="InterPro" id="IPR006595">
    <property type="entry name" value="CTLH_C"/>
</dbReference>
<dbReference type="PANTHER" id="PTHR12864">
    <property type="entry name" value="RAN BINDING PROTEIN 9-RELATED"/>
    <property type="match status" value="1"/>
</dbReference>
<comment type="caution">
    <text evidence="3">The sequence shown here is derived from an EMBL/GenBank/DDBJ whole genome shotgun (WGS) entry which is preliminary data.</text>
</comment>
<keyword evidence="4" id="KW-1185">Reference proteome</keyword>
<dbReference type="InterPro" id="IPR024964">
    <property type="entry name" value="CTLH/CRA"/>
</dbReference>
<dbReference type="SMART" id="SM00667">
    <property type="entry name" value="LisH"/>
    <property type="match status" value="1"/>
</dbReference>
<dbReference type="EMBL" id="JAUTXT010000005">
    <property type="protein sequence ID" value="KAK3677865.1"/>
    <property type="molecule type" value="Genomic_DNA"/>
</dbReference>
<dbReference type="InterPro" id="IPR050618">
    <property type="entry name" value="Ubq-SigPath_Reg"/>
</dbReference>
<reference evidence="3" key="1">
    <citation type="submission" date="2023-07" db="EMBL/GenBank/DDBJ databases">
        <title>Black Yeasts Isolated from many extreme environments.</title>
        <authorList>
            <person name="Coleine C."/>
            <person name="Stajich J.E."/>
            <person name="Selbmann L."/>
        </authorList>
    </citation>
    <scope>NUCLEOTIDE SEQUENCE</scope>
    <source>
        <strain evidence="3">CCFEE 5485</strain>
    </source>
</reference>
<comment type="function">
    <text evidence="1">Involved in the proteasome-dependent degradation of fructose-1,6-bisphosphatase.</text>
</comment>
<evidence type="ECO:0000313" key="3">
    <source>
        <dbReference type="EMBL" id="KAK3677865.1"/>
    </source>
</evidence>